<dbReference type="RefSeq" id="WP_129267768.1">
    <property type="nucleotide sequence ID" value="NZ_MZXW01000005.1"/>
</dbReference>
<feature type="domain" description="DUF559" evidence="1">
    <location>
        <begin position="9"/>
        <end position="111"/>
    </location>
</feature>
<organism evidence="2 3">
    <name type="scientific">Bradyrhizobium betae</name>
    <dbReference type="NCBI Taxonomy" id="244734"/>
    <lineage>
        <taxon>Bacteria</taxon>
        <taxon>Pseudomonadati</taxon>
        <taxon>Pseudomonadota</taxon>
        <taxon>Alphaproteobacteria</taxon>
        <taxon>Hyphomicrobiales</taxon>
        <taxon>Nitrobacteraceae</taxon>
        <taxon>Bradyrhizobium</taxon>
    </lineage>
</organism>
<evidence type="ECO:0000313" key="3">
    <source>
        <dbReference type="Proteomes" id="UP000290819"/>
    </source>
</evidence>
<keyword evidence="2" id="KW-0808">Transferase</keyword>
<sequence>MATTKDPSDSQRRLRTDQTDAETVLWNRIRNRRIDGHRFVRQEPIIGYICDFVCREKRIVIEVDGGQHHESAADAVRDERLSEKGYKVLRFWNNEVLGNIEGVLTVIQSELAETEDTP</sequence>
<dbReference type="InterPro" id="IPR047216">
    <property type="entry name" value="Endonuclease_DUF559_bact"/>
</dbReference>
<name>A0A4Q1VMZ5_9BRAD</name>
<reference evidence="2 3" key="1">
    <citation type="submission" date="2017-03" db="EMBL/GenBank/DDBJ databases">
        <authorList>
            <person name="Safronova V.I."/>
            <person name="Sazanova A.L."/>
            <person name="Chirak E.R."/>
        </authorList>
    </citation>
    <scope>NUCLEOTIDE SEQUENCE [LARGE SCALE GENOMIC DNA]</scope>
    <source>
        <strain evidence="2 3">Opo-243</strain>
    </source>
</reference>
<dbReference type="PANTHER" id="PTHR38590:SF1">
    <property type="entry name" value="BLL0828 PROTEIN"/>
    <property type="match status" value="1"/>
</dbReference>
<dbReference type="PANTHER" id="PTHR38590">
    <property type="entry name" value="BLL0828 PROTEIN"/>
    <property type="match status" value="1"/>
</dbReference>
<dbReference type="Gene3D" id="3.40.960.10">
    <property type="entry name" value="VSR Endonuclease"/>
    <property type="match status" value="1"/>
</dbReference>
<dbReference type="Pfam" id="PF04480">
    <property type="entry name" value="DUF559"/>
    <property type="match status" value="1"/>
</dbReference>
<dbReference type="OrthoDB" id="9798754at2"/>
<dbReference type="EMBL" id="MZXW01000005">
    <property type="protein sequence ID" value="RXT53572.1"/>
    <property type="molecule type" value="Genomic_DNA"/>
</dbReference>
<dbReference type="SUPFAM" id="SSF52980">
    <property type="entry name" value="Restriction endonuclease-like"/>
    <property type="match status" value="1"/>
</dbReference>
<dbReference type="CDD" id="cd01038">
    <property type="entry name" value="Endonuclease_DUF559"/>
    <property type="match status" value="1"/>
</dbReference>
<proteinExistence type="predicted"/>
<dbReference type="GO" id="GO:0032259">
    <property type="term" value="P:methylation"/>
    <property type="evidence" value="ECO:0007669"/>
    <property type="project" value="UniProtKB-KW"/>
</dbReference>
<evidence type="ECO:0000259" key="1">
    <source>
        <dbReference type="Pfam" id="PF04480"/>
    </source>
</evidence>
<accession>A0A4Q1VMZ5</accession>
<protein>
    <submittedName>
        <fullName evidence="2">DNA methyltransferase</fullName>
    </submittedName>
</protein>
<gene>
    <name evidence="2" type="ORF">B5V03_02860</name>
</gene>
<dbReference type="Proteomes" id="UP000290819">
    <property type="component" value="Unassembled WGS sequence"/>
</dbReference>
<dbReference type="InterPro" id="IPR011335">
    <property type="entry name" value="Restrct_endonuc-II-like"/>
</dbReference>
<dbReference type="InterPro" id="IPR007569">
    <property type="entry name" value="DUF559"/>
</dbReference>
<dbReference type="AlphaFoldDB" id="A0A4Q1VMZ5"/>
<keyword evidence="3" id="KW-1185">Reference proteome</keyword>
<keyword evidence="2" id="KW-0489">Methyltransferase</keyword>
<comment type="caution">
    <text evidence="2">The sequence shown here is derived from an EMBL/GenBank/DDBJ whole genome shotgun (WGS) entry which is preliminary data.</text>
</comment>
<evidence type="ECO:0000313" key="2">
    <source>
        <dbReference type="EMBL" id="RXT53572.1"/>
    </source>
</evidence>
<dbReference type="GO" id="GO:0008168">
    <property type="term" value="F:methyltransferase activity"/>
    <property type="evidence" value="ECO:0007669"/>
    <property type="project" value="UniProtKB-KW"/>
</dbReference>